<proteinExistence type="predicted"/>
<keyword evidence="1" id="KW-0472">Membrane</keyword>
<name>A0A1G2DKW9_9BACT</name>
<feature type="transmembrane region" description="Helical" evidence="1">
    <location>
        <begin position="62"/>
        <end position="83"/>
    </location>
</feature>
<protein>
    <recommendedName>
        <fullName evidence="4">TrbC/VIRB2 family protein</fullName>
    </recommendedName>
</protein>
<reference evidence="2 3" key="1">
    <citation type="journal article" date="2016" name="Nat. Commun.">
        <title>Thousands of microbial genomes shed light on interconnected biogeochemical processes in an aquifer system.</title>
        <authorList>
            <person name="Anantharaman K."/>
            <person name="Brown C.T."/>
            <person name="Hug L.A."/>
            <person name="Sharon I."/>
            <person name="Castelle C.J."/>
            <person name="Probst A.J."/>
            <person name="Thomas B.C."/>
            <person name="Singh A."/>
            <person name="Wilkins M.J."/>
            <person name="Karaoz U."/>
            <person name="Brodie E.L."/>
            <person name="Williams K.H."/>
            <person name="Hubbard S.S."/>
            <person name="Banfield J.F."/>
        </authorList>
    </citation>
    <scope>NUCLEOTIDE SEQUENCE [LARGE SCALE GENOMIC DNA]</scope>
</reference>
<comment type="caution">
    <text evidence="2">The sequence shown here is derived from an EMBL/GenBank/DDBJ whole genome shotgun (WGS) entry which is preliminary data.</text>
</comment>
<keyword evidence="1" id="KW-0812">Transmembrane</keyword>
<dbReference type="AlphaFoldDB" id="A0A1G2DKW9"/>
<dbReference type="Pfam" id="PF18895">
    <property type="entry name" value="T4SS_pilin"/>
    <property type="match status" value="1"/>
</dbReference>
<feature type="transmembrane region" description="Helical" evidence="1">
    <location>
        <begin position="6"/>
        <end position="24"/>
    </location>
</feature>
<dbReference type="EMBL" id="MHLP01000007">
    <property type="protein sequence ID" value="OGZ13458.1"/>
    <property type="molecule type" value="Genomic_DNA"/>
</dbReference>
<dbReference type="STRING" id="1798665.A2942_01280"/>
<evidence type="ECO:0000313" key="2">
    <source>
        <dbReference type="EMBL" id="OGZ13458.1"/>
    </source>
</evidence>
<feature type="transmembrane region" description="Helical" evidence="1">
    <location>
        <begin position="103"/>
        <end position="129"/>
    </location>
</feature>
<organism evidence="2 3">
    <name type="scientific">Candidatus Lloydbacteria bacterium RIFCSPLOWO2_01_FULL_50_20</name>
    <dbReference type="NCBI Taxonomy" id="1798665"/>
    <lineage>
        <taxon>Bacteria</taxon>
        <taxon>Candidatus Lloydiibacteriota</taxon>
    </lineage>
</organism>
<sequence length="139" mass="15528">MKKNLHFILPMIFMLMVFSLPLVVSAQGQWRGIVVCGNTSGGNQGLDSQPCTFNDIINQVKVVIDFALFKIAAPLAAVMFAYAGFLYVTNRGNESQIKQAHEIFWNVFIGLVIALAAWLTMNFILTFFLGQDSAFNFLR</sequence>
<dbReference type="InterPro" id="IPR043993">
    <property type="entry name" value="T4SS_pilin"/>
</dbReference>
<gene>
    <name evidence="2" type="ORF">A2942_01280</name>
</gene>
<evidence type="ECO:0000313" key="3">
    <source>
        <dbReference type="Proteomes" id="UP000178534"/>
    </source>
</evidence>
<evidence type="ECO:0008006" key="4">
    <source>
        <dbReference type="Google" id="ProtNLM"/>
    </source>
</evidence>
<accession>A0A1G2DKW9</accession>
<keyword evidence="1" id="KW-1133">Transmembrane helix</keyword>
<evidence type="ECO:0000256" key="1">
    <source>
        <dbReference type="SAM" id="Phobius"/>
    </source>
</evidence>
<dbReference type="Proteomes" id="UP000178534">
    <property type="component" value="Unassembled WGS sequence"/>
</dbReference>